<dbReference type="EC" id="2.6.1.9" evidence="11"/>
<comment type="cofactor">
    <cofactor evidence="1 11">
        <name>pyridoxal 5'-phosphate</name>
        <dbReference type="ChEBI" id="CHEBI:597326"/>
    </cofactor>
</comment>
<dbReference type="RefSeq" id="WP_186505146.1">
    <property type="nucleotide sequence ID" value="NZ_JACNEP010000001.1"/>
</dbReference>
<dbReference type="PANTHER" id="PTHR42885:SF2">
    <property type="entry name" value="HISTIDINOL-PHOSPHATE AMINOTRANSFERASE"/>
    <property type="match status" value="1"/>
</dbReference>
<evidence type="ECO:0000256" key="8">
    <source>
        <dbReference type="ARBA" id="ARBA00022898"/>
    </source>
</evidence>
<dbReference type="GO" id="GO:0000105">
    <property type="term" value="P:L-histidine biosynthetic process"/>
    <property type="evidence" value="ECO:0007669"/>
    <property type="project" value="UniProtKB-UniRule"/>
</dbReference>
<evidence type="ECO:0000313" key="13">
    <source>
        <dbReference type="EMBL" id="MBC3764687.1"/>
    </source>
</evidence>
<keyword evidence="14" id="KW-1185">Reference proteome</keyword>
<evidence type="ECO:0000256" key="4">
    <source>
        <dbReference type="ARBA" id="ARBA00011738"/>
    </source>
</evidence>
<name>A0A8J6IRU3_9ALTE</name>
<dbReference type="NCBIfam" id="TIGR01141">
    <property type="entry name" value="hisC"/>
    <property type="match status" value="1"/>
</dbReference>
<dbReference type="EMBL" id="JACNEP010000001">
    <property type="protein sequence ID" value="MBC3764687.1"/>
    <property type="molecule type" value="Genomic_DNA"/>
</dbReference>
<dbReference type="InterPro" id="IPR004839">
    <property type="entry name" value="Aminotransferase_I/II_large"/>
</dbReference>
<reference evidence="13" key="2">
    <citation type="submission" date="2020-08" db="EMBL/GenBank/DDBJ databases">
        <authorList>
            <person name="Lai Q."/>
        </authorList>
    </citation>
    <scope>NUCLEOTIDE SEQUENCE</scope>
    <source>
        <strain evidence="13">S27-2</strain>
    </source>
</reference>
<organism evidence="13 14">
    <name type="scientific">Neptunicella marina</name>
    <dbReference type="NCBI Taxonomy" id="2125989"/>
    <lineage>
        <taxon>Bacteria</taxon>
        <taxon>Pseudomonadati</taxon>
        <taxon>Pseudomonadota</taxon>
        <taxon>Gammaproteobacteria</taxon>
        <taxon>Alteromonadales</taxon>
        <taxon>Alteromonadaceae</taxon>
        <taxon>Neptunicella</taxon>
    </lineage>
</organism>
<dbReference type="HAMAP" id="MF_01023">
    <property type="entry name" value="HisC_aminotrans_2"/>
    <property type="match status" value="1"/>
</dbReference>
<evidence type="ECO:0000256" key="11">
    <source>
        <dbReference type="HAMAP-Rule" id="MF_01023"/>
    </source>
</evidence>
<dbReference type="PROSITE" id="PS00599">
    <property type="entry name" value="AA_TRANSFER_CLASS_2"/>
    <property type="match status" value="1"/>
</dbReference>
<dbReference type="InterPro" id="IPR001917">
    <property type="entry name" value="Aminotrans_II_pyridoxalP_BS"/>
</dbReference>
<dbReference type="UniPathway" id="UPA00031">
    <property type="reaction ID" value="UER00012"/>
</dbReference>
<dbReference type="InterPro" id="IPR005861">
    <property type="entry name" value="HisP_aminotrans"/>
</dbReference>
<dbReference type="AlphaFoldDB" id="A0A8J6IRU3"/>
<protein>
    <recommendedName>
        <fullName evidence="11">Histidinol-phosphate aminotransferase</fullName>
        <ecNumber evidence="11">2.6.1.9</ecNumber>
    </recommendedName>
    <alternativeName>
        <fullName evidence="11">Imidazole acetol-phosphate transaminase</fullName>
    </alternativeName>
</protein>
<sequence>MSAQQLVDKLLIENLKALQPYQSARRLFKSDDLAEQPGWLNANESPFANEYNLNCERLNRYPDCQPASVINAYASYAGVNKDQVICSRGADEGIELLIRAFCTPGQDKILICPPTYGMYAISAETFNVGVEKAPLKADFSLDISAINSFKDKVKLVFICSPNNPTGTDVAGQQLTQVLDTFAGNALVVVDEAYFEFSQQASWAGKLAQYPNLVVLRTLSKAFALAGIRCGFTLADNAVIQALLKVIAPYPVPDPVAQIAKQALSSAGISQMQQQVSVLNDEKTALSIELGKISQIELVGDTAANFILFRTPAKQALMDYLVKNGLIIRDQSRQLALDNCLRISIGNPSQNQRLIELIQQFFTPEQTAS</sequence>
<dbReference type="Proteomes" id="UP000601768">
    <property type="component" value="Unassembled WGS sequence"/>
</dbReference>
<keyword evidence="9 11" id="KW-0368">Histidine biosynthesis</keyword>
<dbReference type="Gene3D" id="3.40.640.10">
    <property type="entry name" value="Type I PLP-dependent aspartate aminotransferase-like (Major domain)"/>
    <property type="match status" value="1"/>
</dbReference>
<evidence type="ECO:0000259" key="12">
    <source>
        <dbReference type="Pfam" id="PF00155"/>
    </source>
</evidence>
<evidence type="ECO:0000256" key="6">
    <source>
        <dbReference type="ARBA" id="ARBA00022605"/>
    </source>
</evidence>
<accession>A0A8J6IRU3</accession>
<dbReference type="GO" id="GO:0030170">
    <property type="term" value="F:pyridoxal phosphate binding"/>
    <property type="evidence" value="ECO:0007669"/>
    <property type="project" value="InterPro"/>
</dbReference>
<proteinExistence type="inferred from homology"/>
<gene>
    <name evidence="11 13" type="primary">hisC</name>
    <name evidence="13" type="ORF">H8B19_02270</name>
</gene>
<comment type="similarity">
    <text evidence="3 11">Belongs to the class-II pyridoxal-phosphate-dependent aminotransferase family. Histidinol-phosphate aminotransferase subfamily.</text>
</comment>
<comment type="subunit">
    <text evidence="4 11">Homodimer.</text>
</comment>
<evidence type="ECO:0000256" key="10">
    <source>
        <dbReference type="ARBA" id="ARBA00047481"/>
    </source>
</evidence>
<reference evidence="13" key="1">
    <citation type="journal article" date="2018" name="Int. J. Syst. Evol. Microbiol.">
        <title>Neptunicella marina gen. nov., sp. nov., isolated from surface seawater.</title>
        <authorList>
            <person name="Liu X."/>
            <person name="Lai Q."/>
            <person name="Du Y."/>
            <person name="Zhang X."/>
            <person name="Liu Z."/>
            <person name="Sun F."/>
            <person name="Shao Z."/>
        </authorList>
    </citation>
    <scope>NUCLEOTIDE SEQUENCE</scope>
    <source>
        <strain evidence="13">S27-2</strain>
    </source>
</reference>
<keyword evidence="7 11" id="KW-0808">Transferase</keyword>
<evidence type="ECO:0000256" key="3">
    <source>
        <dbReference type="ARBA" id="ARBA00007970"/>
    </source>
</evidence>
<feature type="domain" description="Aminotransferase class I/classII large" evidence="12">
    <location>
        <begin position="52"/>
        <end position="356"/>
    </location>
</feature>
<keyword evidence="6 11" id="KW-0028">Amino-acid biosynthesis</keyword>
<comment type="pathway">
    <text evidence="2 11">Amino-acid biosynthesis; L-histidine biosynthesis; L-histidine from 5-phospho-alpha-D-ribose 1-diphosphate: step 7/9.</text>
</comment>
<evidence type="ECO:0000313" key="14">
    <source>
        <dbReference type="Proteomes" id="UP000601768"/>
    </source>
</evidence>
<keyword evidence="8 11" id="KW-0663">Pyridoxal phosphate</keyword>
<dbReference type="CDD" id="cd00609">
    <property type="entry name" value="AAT_like"/>
    <property type="match status" value="1"/>
</dbReference>
<dbReference type="PANTHER" id="PTHR42885">
    <property type="entry name" value="HISTIDINOL-PHOSPHATE AMINOTRANSFERASE-RELATED"/>
    <property type="match status" value="1"/>
</dbReference>
<dbReference type="InterPro" id="IPR015424">
    <property type="entry name" value="PyrdxlP-dep_Trfase"/>
</dbReference>
<dbReference type="Pfam" id="PF00155">
    <property type="entry name" value="Aminotran_1_2"/>
    <property type="match status" value="1"/>
</dbReference>
<comment type="caution">
    <text evidence="13">The sequence shown here is derived from an EMBL/GenBank/DDBJ whole genome shotgun (WGS) entry which is preliminary data.</text>
</comment>
<keyword evidence="5 11" id="KW-0032">Aminotransferase</keyword>
<evidence type="ECO:0000256" key="7">
    <source>
        <dbReference type="ARBA" id="ARBA00022679"/>
    </source>
</evidence>
<evidence type="ECO:0000256" key="1">
    <source>
        <dbReference type="ARBA" id="ARBA00001933"/>
    </source>
</evidence>
<dbReference type="SUPFAM" id="SSF53383">
    <property type="entry name" value="PLP-dependent transferases"/>
    <property type="match status" value="1"/>
</dbReference>
<dbReference type="InterPro" id="IPR015422">
    <property type="entry name" value="PyrdxlP-dep_Trfase_small"/>
</dbReference>
<dbReference type="GO" id="GO:0004400">
    <property type="term" value="F:histidinol-phosphate transaminase activity"/>
    <property type="evidence" value="ECO:0007669"/>
    <property type="project" value="UniProtKB-UniRule"/>
</dbReference>
<evidence type="ECO:0000256" key="2">
    <source>
        <dbReference type="ARBA" id="ARBA00005011"/>
    </source>
</evidence>
<evidence type="ECO:0000256" key="5">
    <source>
        <dbReference type="ARBA" id="ARBA00022576"/>
    </source>
</evidence>
<feature type="modified residue" description="N6-(pyridoxal phosphate)lysine" evidence="11">
    <location>
        <position position="220"/>
    </location>
</feature>
<evidence type="ECO:0000256" key="9">
    <source>
        <dbReference type="ARBA" id="ARBA00023102"/>
    </source>
</evidence>
<dbReference type="InterPro" id="IPR015421">
    <property type="entry name" value="PyrdxlP-dep_Trfase_major"/>
</dbReference>
<dbReference type="Gene3D" id="3.90.1150.10">
    <property type="entry name" value="Aspartate Aminotransferase, domain 1"/>
    <property type="match status" value="1"/>
</dbReference>
<comment type="catalytic activity">
    <reaction evidence="10 11">
        <text>L-histidinol phosphate + 2-oxoglutarate = 3-(imidazol-4-yl)-2-oxopropyl phosphate + L-glutamate</text>
        <dbReference type="Rhea" id="RHEA:23744"/>
        <dbReference type="ChEBI" id="CHEBI:16810"/>
        <dbReference type="ChEBI" id="CHEBI:29985"/>
        <dbReference type="ChEBI" id="CHEBI:57766"/>
        <dbReference type="ChEBI" id="CHEBI:57980"/>
        <dbReference type="EC" id="2.6.1.9"/>
    </reaction>
</comment>